<gene>
    <name evidence="4" type="primary">IFNAR1</name>
</gene>
<dbReference type="GO" id="GO:0005886">
    <property type="term" value="C:plasma membrane"/>
    <property type="evidence" value="ECO:0007669"/>
    <property type="project" value="TreeGrafter"/>
</dbReference>
<dbReference type="InterPro" id="IPR050650">
    <property type="entry name" value="Type-II_Cytokine-TF_Rcpt"/>
</dbReference>
<dbReference type="InterPro" id="IPR036116">
    <property type="entry name" value="FN3_sf"/>
</dbReference>
<dbReference type="PANTHER" id="PTHR20859:SF54">
    <property type="entry name" value="INTERFERON ALPHA_BETA RECEPTOR 1"/>
    <property type="match status" value="1"/>
</dbReference>
<keyword evidence="2" id="KW-0812">Transmembrane</keyword>
<dbReference type="InterPro" id="IPR013783">
    <property type="entry name" value="Ig-like_fold"/>
</dbReference>
<accession>A0A221I0Q4</accession>
<evidence type="ECO:0000256" key="2">
    <source>
        <dbReference type="SAM" id="Phobius"/>
    </source>
</evidence>
<dbReference type="SUPFAM" id="SSF49265">
    <property type="entry name" value="Fibronectin type III"/>
    <property type="match status" value="3"/>
</dbReference>
<evidence type="ECO:0000259" key="3">
    <source>
        <dbReference type="Pfam" id="PF09294"/>
    </source>
</evidence>
<protein>
    <submittedName>
        <fullName evidence="4">Interferon alpha and beta receptor subunit 1</fullName>
    </submittedName>
</protein>
<dbReference type="AlphaFoldDB" id="A0A221I0Q4"/>
<evidence type="ECO:0000256" key="1">
    <source>
        <dbReference type="SAM" id="MobiDB-lite"/>
    </source>
</evidence>
<keyword evidence="4" id="KW-0675">Receptor</keyword>
<dbReference type="PANTHER" id="PTHR20859">
    <property type="entry name" value="INTERFERON/INTERLEUKIN RECEPTOR"/>
    <property type="match status" value="1"/>
</dbReference>
<dbReference type="EMBL" id="KY451963">
    <property type="protein sequence ID" value="ASM47192.1"/>
    <property type="molecule type" value="mRNA"/>
</dbReference>
<dbReference type="FunFam" id="2.60.40.10:FF:000842">
    <property type="entry name" value="Interferon receptor 1 isoform 4"/>
    <property type="match status" value="1"/>
</dbReference>
<keyword evidence="2" id="KW-0472">Membrane</keyword>
<feature type="domain" description="Interferon/interleukin receptor" evidence="3">
    <location>
        <begin position="266"/>
        <end position="318"/>
    </location>
</feature>
<organism evidence="4">
    <name type="scientific">Peromyscus leucopus</name>
    <name type="common">White-footed mouse</name>
    <dbReference type="NCBI Taxonomy" id="10041"/>
    <lineage>
        <taxon>Eukaryota</taxon>
        <taxon>Metazoa</taxon>
        <taxon>Chordata</taxon>
        <taxon>Craniata</taxon>
        <taxon>Vertebrata</taxon>
        <taxon>Euteleostomi</taxon>
        <taxon>Mammalia</taxon>
        <taxon>Eutheria</taxon>
        <taxon>Euarchontoglires</taxon>
        <taxon>Glires</taxon>
        <taxon>Rodentia</taxon>
        <taxon>Myomorpha</taxon>
        <taxon>Muroidea</taxon>
        <taxon>Cricetidae</taxon>
        <taxon>Neotominae</taxon>
        <taxon>Peromyscus</taxon>
    </lineage>
</organism>
<feature type="transmembrane region" description="Helical" evidence="2">
    <location>
        <begin position="327"/>
        <end position="346"/>
    </location>
</feature>
<proteinExistence type="evidence at transcript level"/>
<name>A0A221I0Q4_PERLE</name>
<evidence type="ECO:0000313" key="4">
    <source>
        <dbReference type="EMBL" id="ASM47192.1"/>
    </source>
</evidence>
<feature type="region of interest" description="Disordered" evidence="1">
    <location>
        <begin position="404"/>
        <end position="447"/>
    </location>
</feature>
<sequence>MENWLKLPGCQHITGTECKFSLLDTNVYIKISFRVRAEKGKSTSPWNEGDPFIPFLKAHIGPPGVRLEAEDKAVLVYITRPGQGANMWARDNFSFRYKIVIWQKSSGVTQIIETTNYTERILKLLPETTYCLKVEAMHMFLRKHSNSSAVQCINTTVADKMPVPENLELDADGESYVLSWDYASPNVSFRAQWLPSYLKSISGDHSDKWEAIPDLCRSPNHALCLSSGCRPDRNFLSPGTSVRWRYQIFFGLKRNLLILKNTLPSPTSNTKTKVVKGSPEFTIGDLQPRTLYCVQARVHSFAVWNKSSSFSETLCKETRPGNSSQPWIMIALSTVIFSALVLVLYAGRSLLKYFSYVYFASPKPPPSIDEFFSEPSSKNLLFLTPEEHTERCFIIENTDTVAIAGESQAPGEDHRKYSSQTSQDSGNYSNEEGSSGGDSGPGLRPSD</sequence>
<dbReference type="GO" id="GO:0004905">
    <property type="term" value="F:type I interferon receptor activity"/>
    <property type="evidence" value="ECO:0007669"/>
    <property type="project" value="TreeGrafter"/>
</dbReference>
<dbReference type="Gene3D" id="2.60.40.10">
    <property type="entry name" value="Immunoglobulins"/>
    <property type="match status" value="4"/>
</dbReference>
<feature type="compositionally biased region" description="Low complexity" evidence="1">
    <location>
        <begin position="424"/>
        <end position="433"/>
    </location>
</feature>
<feature type="domain" description="Interferon/interleukin receptor" evidence="3">
    <location>
        <begin position="59"/>
        <end position="156"/>
    </location>
</feature>
<dbReference type="InterPro" id="IPR015373">
    <property type="entry name" value="Interferon/interleukin_rcp_dom"/>
</dbReference>
<keyword evidence="2" id="KW-1133">Transmembrane helix</keyword>
<dbReference type="Pfam" id="PF09294">
    <property type="entry name" value="Interfer-bind"/>
    <property type="match status" value="2"/>
</dbReference>
<reference evidence="4" key="1">
    <citation type="journal article" date="2017" name="PLoS ONE">
        <title>Interferon signaling in Peromyscus leucopus confers a potent and specific restriction to vector-borne flaviviruses.</title>
        <authorList>
            <person name="Izuogu A.O."/>
            <person name="McNally K.L."/>
            <person name="Harris S.E."/>
            <person name="Youseff B.H."/>
            <person name="Presloid J.B."/>
            <person name="Burlak C."/>
            <person name="Munshi-South J."/>
            <person name="Best S.M."/>
            <person name="Taylor R.T."/>
        </authorList>
    </citation>
    <scope>NUCLEOTIDE SEQUENCE</scope>
</reference>